<protein>
    <recommendedName>
        <fullName evidence="3">50S ribosomal protein L3</fullName>
    </recommendedName>
</protein>
<dbReference type="Proteomes" id="UP001556220">
    <property type="component" value="Unassembled WGS sequence"/>
</dbReference>
<evidence type="ECO:0000313" key="1">
    <source>
        <dbReference type="EMBL" id="MEW9572712.1"/>
    </source>
</evidence>
<evidence type="ECO:0000313" key="2">
    <source>
        <dbReference type="Proteomes" id="UP001556220"/>
    </source>
</evidence>
<reference evidence="1 2" key="1">
    <citation type="submission" date="2024-06" db="EMBL/GenBank/DDBJ databases">
        <authorList>
            <person name="Woo H."/>
        </authorList>
    </citation>
    <scope>NUCLEOTIDE SEQUENCE [LARGE SCALE GENOMIC DNA]</scope>
    <source>
        <strain evidence="1 2">Si-c</strain>
    </source>
</reference>
<sequence>MATSMKHPRRLLDAYRFPGFRPLVGVKGVFGDPKARVVMLVRRETTKKPRPKPGRGANPT</sequence>
<keyword evidence="2" id="KW-1185">Reference proteome</keyword>
<comment type="caution">
    <text evidence="1">The sequence shown here is derived from an EMBL/GenBank/DDBJ whole genome shotgun (WGS) entry which is preliminary data.</text>
</comment>
<dbReference type="EMBL" id="JBFOHK010000003">
    <property type="protein sequence ID" value="MEW9572712.1"/>
    <property type="molecule type" value="Genomic_DNA"/>
</dbReference>
<accession>A0ABV3QFV7</accession>
<evidence type="ECO:0008006" key="3">
    <source>
        <dbReference type="Google" id="ProtNLM"/>
    </source>
</evidence>
<gene>
    <name evidence="1" type="ORF">ABQJ54_13210</name>
</gene>
<name>A0ABV3QFV7_9GAMM</name>
<proteinExistence type="predicted"/>
<organism evidence="1 2">
    <name type="scientific">Rhodanobacter lycopersici</name>
    <dbReference type="NCBI Taxonomy" id="3162487"/>
    <lineage>
        <taxon>Bacteria</taxon>
        <taxon>Pseudomonadati</taxon>
        <taxon>Pseudomonadota</taxon>
        <taxon>Gammaproteobacteria</taxon>
        <taxon>Lysobacterales</taxon>
        <taxon>Rhodanobacteraceae</taxon>
        <taxon>Rhodanobacter</taxon>
    </lineage>
</organism>